<reference evidence="2" key="1">
    <citation type="submission" date="2021-02" db="EMBL/GenBank/DDBJ databases">
        <authorList>
            <person name="Nowell W R."/>
        </authorList>
    </citation>
    <scope>NUCLEOTIDE SEQUENCE</scope>
</reference>
<accession>A0A816F1Z7</accession>
<dbReference type="SMART" id="SM00327">
    <property type="entry name" value="VWA"/>
    <property type="match status" value="1"/>
</dbReference>
<dbReference type="InterPro" id="IPR051266">
    <property type="entry name" value="CLCR"/>
</dbReference>
<organism evidence="2 4">
    <name type="scientific">Didymodactylos carnosus</name>
    <dbReference type="NCBI Taxonomy" id="1234261"/>
    <lineage>
        <taxon>Eukaryota</taxon>
        <taxon>Metazoa</taxon>
        <taxon>Spiralia</taxon>
        <taxon>Gnathifera</taxon>
        <taxon>Rotifera</taxon>
        <taxon>Eurotatoria</taxon>
        <taxon>Bdelloidea</taxon>
        <taxon>Philodinida</taxon>
        <taxon>Philodinidae</taxon>
        <taxon>Didymodactylos</taxon>
    </lineage>
</organism>
<dbReference type="InterPro" id="IPR002035">
    <property type="entry name" value="VWF_A"/>
</dbReference>
<dbReference type="Pfam" id="PF13519">
    <property type="entry name" value="VWA_2"/>
    <property type="match status" value="1"/>
</dbReference>
<evidence type="ECO:0000313" key="4">
    <source>
        <dbReference type="Proteomes" id="UP000663829"/>
    </source>
</evidence>
<dbReference type="PANTHER" id="PTHR10579">
    <property type="entry name" value="CALCIUM-ACTIVATED CHLORIDE CHANNEL REGULATOR"/>
    <property type="match status" value="1"/>
</dbReference>
<dbReference type="InterPro" id="IPR036465">
    <property type="entry name" value="vWFA_dom_sf"/>
</dbReference>
<dbReference type="Proteomes" id="UP000681722">
    <property type="component" value="Unassembled WGS sequence"/>
</dbReference>
<proteinExistence type="predicted"/>
<dbReference type="EMBL" id="CAJNOQ010053334">
    <property type="protein sequence ID" value="CAF1655434.1"/>
    <property type="molecule type" value="Genomic_DNA"/>
</dbReference>
<feature type="non-terminal residue" evidence="2">
    <location>
        <position position="218"/>
    </location>
</feature>
<dbReference type="PROSITE" id="PS50234">
    <property type="entry name" value="VWFA"/>
    <property type="match status" value="1"/>
</dbReference>
<dbReference type="OrthoDB" id="299997at2759"/>
<keyword evidence="4" id="KW-1185">Reference proteome</keyword>
<name>A0A816F1Z7_9BILA</name>
<dbReference type="SUPFAM" id="SSF53300">
    <property type="entry name" value="vWA-like"/>
    <property type="match status" value="1"/>
</dbReference>
<evidence type="ECO:0000313" key="2">
    <source>
        <dbReference type="EMBL" id="CAF1655434.1"/>
    </source>
</evidence>
<feature type="domain" description="VWFA" evidence="1">
    <location>
        <begin position="47"/>
        <end position="218"/>
    </location>
</feature>
<dbReference type="EMBL" id="CAJOBC010125272">
    <property type="protein sequence ID" value="CAF4592131.1"/>
    <property type="molecule type" value="Genomic_DNA"/>
</dbReference>
<comment type="caution">
    <text evidence="2">The sequence shown here is derived from an EMBL/GenBank/DDBJ whole genome shotgun (WGS) entry which is preliminary data.</text>
</comment>
<gene>
    <name evidence="2" type="ORF">GPM918_LOCUS45728</name>
    <name evidence="3" type="ORF">SRO942_LOCUS48539</name>
</gene>
<evidence type="ECO:0000313" key="3">
    <source>
        <dbReference type="EMBL" id="CAF4592131.1"/>
    </source>
</evidence>
<dbReference type="Gene3D" id="3.40.50.410">
    <property type="entry name" value="von Willebrand factor, type A domain"/>
    <property type="match status" value="1"/>
</dbReference>
<evidence type="ECO:0000259" key="1">
    <source>
        <dbReference type="PROSITE" id="PS50234"/>
    </source>
</evidence>
<dbReference type="AlphaFoldDB" id="A0A816F1Z7"/>
<dbReference type="Proteomes" id="UP000663829">
    <property type="component" value="Unassembled WGS sequence"/>
</dbReference>
<dbReference type="PANTHER" id="PTHR10579:SF156">
    <property type="entry name" value="VWFA DOMAIN-CONTAINING PROTEIN"/>
    <property type="match status" value="1"/>
</dbReference>
<protein>
    <recommendedName>
        <fullName evidence="1">VWFA domain-containing protein</fullName>
    </recommendedName>
</protein>
<sequence>MCANSDAGCDTMNVDDTVDLNVEINCANNYAHIHIQPPIGAQRTPCDICCVVDTSGSMAREAEIKNENNKVERYGLSQLDLVKHALKTIIHSLHKNDRLSVVSFGSNAAILFQLIKMDDNGKSSALAGIERLHPNGSTNLWDGLQTGLNILSTSSSDKSNSALFLLTDGRPNVDPPRGYIPTLQRYKNKTGFTCSINTFGFGYTLDSKLLEDIAVVGN</sequence>